<protein>
    <submittedName>
        <fullName evidence="8">Transcriptional regulatory protein CssR</fullName>
    </submittedName>
</protein>
<sequence>MKKIYLVEDDENLNLILSSYLEREGFIVNSFLNGIDAKKNIPNPPDLWILDIMLPDIDGYRLIKEIKNTTPGVPIIFISARDADIDRVLGLELGCDDYLPKPFLPRELIIRTKNILDRYKKDEAVEDKIGTYKIDRGSRIVKKNNEPIKLTSKEYNLLLYFLENIGLAVSREQILDFIWEEDYFGSDRVVDDLVRRLRKKMEDLNIETLYGYGYRMVSDEK</sequence>
<dbReference type="SUPFAM" id="SSF52172">
    <property type="entry name" value="CheY-like"/>
    <property type="match status" value="1"/>
</dbReference>
<keyword evidence="2 5" id="KW-0238">DNA-binding</keyword>
<feature type="domain" description="OmpR/PhoB-type" evidence="7">
    <location>
        <begin position="124"/>
        <end position="218"/>
    </location>
</feature>
<dbReference type="GO" id="GO:0000976">
    <property type="term" value="F:transcription cis-regulatory region binding"/>
    <property type="evidence" value="ECO:0007669"/>
    <property type="project" value="TreeGrafter"/>
</dbReference>
<dbReference type="PROSITE" id="PS50110">
    <property type="entry name" value="RESPONSE_REGULATORY"/>
    <property type="match status" value="1"/>
</dbReference>
<keyword evidence="9" id="KW-1185">Reference proteome</keyword>
<evidence type="ECO:0000256" key="4">
    <source>
        <dbReference type="PROSITE-ProRule" id="PRU00169"/>
    </source>
</evidence>
<dbReference type="PANTHER" id="PTHR48111:SF24">
    <property type="entry name" value="TRANSCRIPTIONAL REGULATORY PROTEIN CSSR"/>
    <property type="match status" value="1"/>
</dbReference>
<dbReference type="CDD" id="cd00383">
    <property type="entry name" value="trans_reg_C"/>
    <property type="match status" value="1"/>
</dbReference>
<comment type="caution">
    <text evidence="8">The sequence shown here is derived from an EMBL/GenBank/DDBJ whole genome shotgun (WGS) entry which is preliminary data.</text>
</comment>
<evidence type="ECO:0000313" key="8">
    <source>
        <dbReference type="EMBL" id="OLS01502.1"/>
    </source>
</evidence>
<dbReference type="CDD" id="cd17574">
    <property type="entry name" value="REC_OmpR"/>
    <property type="match status" value="1"/>
</dbReference>
<feature type="modified residue" description="4-aspartylphosphate" evidence="4">
    <location>
        <position position="51"/>
    </location>
</feature>
<organism evidence="8 9">
    <name type="scientific">Tissierella creatinophila DSM 6911</name>
    <dbReference type="NCBI Taxonomy" id="1123403"/>
    <lineage>
        <taxon>Bacteria</taxon>
        <taxon>Bacillati</taxon>
        <taxon>Bacillota</taxon>
        <taxon>Tissierellia</taxon>
        <taxon>Tissierellales</taxon>
        <taxon>Tissierellaceae</taxon>
        <taxon>Tissierella</taxon>
    </lineage>
</organism>
<dbReference type="SMART" id="SM00862">
    <property type="entry name" value="Trans_reg_C"/>
    <property type="match status" value="1"/>
</dbReference>
<evidence type="ECO:0000256" key="3">
    <source>
        <dbReference type="ARBA" id="ARBA00023163"/>
    </source>
</evidence>
<dbReference type="EMBL" id="LTDM01000066">
    <property type="protein sequence ID" value="OLS01502.1"/>
    <property type="molecule type" value="Genomic_DNA"/>
</dbReference>
<proteinExistence type="predicted"/>
<dbReference type="InterPro" id="IPR016032">
    <property type="entry name" value="Sig_transdc_resp-reg_C-effctor"/>
</dbReference>
<dbReference type="PROSITE" id="PS51755">
    <property type="entry name" value="OMPR_PHOB"/>
    <property type="match status" value="1"/>
</dbReference>
<dbReference type="GO" id="GO:0032993">
    <property type="term" value="C:protein-DNA complex"/>
    <property type="evidence" value="ECO:0007669"/>
    <property type="project" value="TreeGrafter"/>
</dbReference>
<dbReference type="GO" id="GO:0006355">
    <property type="term" value="P:regulation of DNA-templated transcription"/>
    <property type="evidence" value="ECO:0007669"/>
    <property type="project" value="InterPro"/>
</dbReference>
<dbReference type="InterPro" id="IPR036388">
    <property type="entry name" value="WH-like_DNA-bd_sf"/>
</dbReference>
<dbReference type="Pfam" id="PF00486">
    <property type="entry name" value="Trans_reg_C"/>
    <property type="match status" value="1"/>
</dbReference>
<evidence type="ECO:0000259" key="6">
    <source>
        <dbReference type="PROSITE" id="PS50110"/>
    </source>
</evidence>
<dbReference type="OrthoDB" id="9790454at2"/>
<keyword evidence="4" id="KW-0597">Phosphoprotein</keyword>
<dbReference type="InterPro" id="IPR011006">
    <property type="entry name" value="CheY-like_superfamily"/>
</dbReference>
<dbReference type="InterPro" id="IPR001789">
    <property type="entry name" value="Sig_transdc_resp-reg_receiver"/>
</dbReference>
<dbReference type="Gene3D" id="1.10.10.10">
    <property type="entry name" value="Winged helix-like DNA-binding domain superfamily/Winged helix DNA-binding domain"/>
    <property type="match status" value="1"/>
</dbReference>
<dbReference type="PANTHER" id="PTHR48111">
    <property type="entry name" value="REGULATOR OF RPOS"/>
    <property type="match status" value="1"/>
</dbReference>
<evidence type="ECO:0000313" key="9">
    <source>
        <dbReference type="Proteomes" id="UP000186112"/>
    </source>
</evidence>
<evidence type="ECO:0000256" key="5">
    <source>
        <dbReference type="PROSITE-ProRule" id="PRU01091"/>
    </source>
</evidence>
<dbReference type="Gene3D" id="3.40.50.2300">
    <property type="match status" value="1"/>
</dbReference>
<dbReference type="SMART" id="SM00448">
    <property type="entry name" value="REC"/>
    <property type="match status" value="1"/>
</dbReference>
<dbReference type="GO" id="GO:0005829">
    <property type="term" value="C:cytosol"/>
    <property type="evidence" value="ECO:0007669"/>
    <property type="project" value="TreeGrafter"/>
</dbReference>
<evidence type="ECO:0000259" key="7">
    <source>
        <dbReference type="PROSITE" id="PS51755"/>
    </source>
</evidence>
<dbReference type="RefSeq" id="WP_075728653.1">
    <property type="nucleotide sequence ID" value="NZ_LTDM01000066.1"/>
</dbReference>
<dbReference type="InterPro" id="IPR001867">
    <property type="entry name" value="OmpR/PhoB-type_DNA-bd"/>
</dbReference>
<evidence type="ECO:0000256" key="2">
    <source>
        <dbReference type="ARBA" id="ARBA00023125"/>
    </source>
</evidence>
<dbReference type="Pfam" id="PF00072">
    <property type="entry name" value="Response_reg"/>
    <property type="match status" value="1"/>
</dbReference>
<accession>A0A1U7M2G3</accession>
<dbReference type="SUPFAM" id="SSF46894">
    <property type="entry name" value="C-terminal effector domain of the bipartite response regulators"/>
    <property type="match status" value="1"/>
</dbReference>
<dbReference type="InterPro" id="IPR039420">
    <property type="entry name" value="WalR-like"/>
</dbReference>
<feature type="DNA-binding region" description="OmpR/PhoB-type" evidence="5">
    <location>
        <begin position="124"/>
        <end position="218"/>
    </location>
</feature>
<keyword evidence="3" id="KW-0804">Transcription</keyword>
<reference evidence="8 9" key="1">
    <citation type="submission" date="2016-02" db="EMBL/GenBank/DDBJ databases">
        <title>Genome sequence of Tissierella creatinophila DSM 6911.</title>
        <authorList>
            <person name="Poehlein A."/>
            <person name="Daniel R."/>
        </authorList>
    </citation>
    <scope>NUCLEOTIDE SEQUENCE [LARGE SCALE GENOMIC DNA]</scope>
    <source>
        <strain evidence="8 9">DSM 6911</strain>
    </source>
</reference>
<dbReference type="GO" id="GO:0000156">
    <property type="term" value="F:phosphorelay response regulator activity"/>
    <property type="evidence" value="ECO:0007669"/>
    <property type="project" value="TreeGrafter"/>
</dbReference>
<evidence type="ECO:0000256" key="1">
    <source>
        <dbReference type="ARBA" id="ARBA00023015"/>
    </source>
</evidence>
<feature type="domain" description="Response regulatory" evidence="6">
    <location>
        <begin position="3"/>
        <end position="116"/>
    </location>
</feature>
<gene>
    <name evidence="8" type="primary">cssR</name>
    <name evidence="8" type="ORF">TICRE_25410</name>
</gene>
<dbReference type="Gene3D" id="6.10.250.690">
    <property type="match status" value="1"/>
</dbReference>
<dbReference type="AlphaFoldDB" id="A0A1U7M2G3"/>
<keyword evidence="1" id="KW-0805">Transcription regulation</keyword>
<name>A0A1U7M2G3_TISCR</name>
<dbReference type="Proteomes" id="UP000186112">
    <property type="component" value="Unassembled WGS sequence"/>
</dbReference>